<dbReference type="SUPFAM" id="SSF81383">
    <property type="entry name" value="F-box domain"/>
    <property type="match status" value="1"/>
</dbReference>
<dbReference type="InterPro" id="IPR036047">
    <property type="entry name" value="F-box-like_dom_sf"/>
</dbReference>
<sequence>MSLTSLPMEVLEEILQFLGEEDTVNVLKVVGKDVSESFWARLCRRNGYVKVEGVDNSWRSVIQRSFNWRSGKFLNRECNLNCTLAQLFQDQSDLMTAQELHCGNIISHDFINNRLGIFNIDNDSSQIDSYQIIIEDVKHFETSGSKLLLSSKSAYKIYMLKHSQYVETFQTNFNPNLSLKPALSNDFFAFEDHRPGNIRIVDLTTLEEFQWNLLQDRTINSMYICGVILNIVYTFESNFYLERYSIRDRRIINDLFLSKGTGIILYELNLCISSKLVVHTDINRLKMFVRNTDGEYLTTFNHDDWMAVQEEYVMYSWYGKICILTTKTPNDDPKELSVDEGWKKMETEILFNSFIILTFVKSFKVIDFQKATYLYEVKLEKSSLGTSRYLYSSTFVNQYYYVQMEVMKREEHEDLEKISNCSPIIEGTSRSDPNSISKCDKYQPMNPVVMIIYDFRDITEQKNPM</sequence>
<dbReference type="AlphaFoldDB" id="A0A1B6F9N1"/>
<evidence type="ECO:0000259" key="1">
    <source>
        <dbReference type="PROSITE" id="PS50181"/>
    </source>
</evidence>
<dbReference type="PROSITE" id="PS50181">
    <property type="entry name" value="FBOX"/>
    <property type="match status" value="1"/>
</dbReference>
<name>A0A1B6F9N1_9HEMI</name>
<organism evidence="2">
    <name type="scientific">Cuerna arida</name>
    <dbReference type="NCBI Taxonomy" id="1464854"/>
    <lineage>
        <taxon>Eukaryota</taxon>
        <taxon>Metazoa</taxon>
        <taxon>Ecdysozoa</taxon>
        <taxon>Arthropoda</taxon>
        <taxon>Hexapoda</taxon>
        <taxon>Insecta</taxon>
        <taxon>Pterygota</taxon>
        <taxon>Neoptera</taxon>
        <taxon>Paraneoptera</taxon>
        <taxon>Hemiptera</taxon>
        <taxon>Auchenorrhyncha</taxon>
        <taxon>Membracoidea</taxon>
        <taxon>Cicadellidae</taxon>
        <taxon>Cicadellinae</taxon>
        <taxon>Proconiini</taxon>
        <taxon>Cuerna</taxon>
    </lineage>
</organism>
<evidence type="ECO:0000313" key="2">
    <source>
        <dbReference type="EMBL" id="JAS46895.1"/>
    </source>
</evidence>
<feature type="domain" description="F-box" evidence="1">
    <location>
        <begin position="1"/>
        <end position="42"/>
    </location>
</feature>
<reference evidence="2" key="1">
    <citation type="submission" date="2015-11" db="EMBL/GenBank/DDBJ databases">
        <title>De novo transcriptome assembly of four potential Pierce s Disease insect vectors from Arizona vineyards.</title>
        <authorList>
            <person name="Tassone E.E."/>
        </authorList>
    </citation>
    <scope>NUCLEOTIDE SEQUENCE</scope>
</reference>
<dbReference type="InterPro" id="IPR001810">
    <property type="entry name" value="F-box_dom"/>
</dbReference>
<accession>A0A1B6F9N1</accession>
<gene>
    <name evidence="2" type="ORF">g.9755</name>
</gene>
<dbReference type="EMBL" id="GECZ01022874">
    <property type="protein sequence ID" value="JAS46895.1"/>
    <property type="molecule type" value="Transcribed_RNA"/>
</dbReference>
<proteinExistence type="predicted"/>
<protein>
    <recommendedName>
        <fullName evidence="1">F-box domain-containing protein</fullName>
    </recommendedName>
</protein>